<dbReference type="SUPFAM" id="SSF52317">
    <property type="entry name" value="Class I glutamine amidotransferase-like"/>
    <property type="match status" value="1"/>
</dbReference>
<reference evidence="2 3" key="1">
    <citation type="submission" date="2019-05" db="EMBL/GenBank/DDBJ databases">
        <authorList>
            <person name="Farhan Ul Haque M."/>
        </authorList>
    </citation>
    <scope>NUCLEOTIDE SEQUENCE [LARGE SCALE GENOMIC DNA]</scope>
    <source>
        <strain evidence="2">2</strain>
    </source>
</reference>
<protein>
    <submittedName>
        <fullName evidence="2">GMP synthase</fullName>
    </submittedName>
</protein>
<dbReference type="AlphaFoldDB" id="A0A8B6MBI9"/>
<evidence type="ECO:0000313" key="3">
    <source>
        <dbReference type="Proteomes" id="UP000485880"/>
    </source>
</evidence>
<gene>
    <name evidence="2" type="ORF">MPC4_70160</name>
</gene>
<dbReference type="CDD" id="cd01741">
    <property type="entry name" value="GATase1_1"/>
    <property type="match status" value="1"/>
</dbReference>
<feature type="domain" description="Glutamine amidotransferase" evidence="1">
    <location>
        <begin position="24"/>
        <end position="183"/>
    </location>
</feature>
<organism evidence="2 3">
    <name type="scientific">Methylocella tundrae</name>
    <dbReference type="NCBI Taxonomy" id="227605"/>
    <lineage>
        <taxon>Bacteria</taxon>
        <taxon>Pseudomonadati</taxon>
        <taxon>Pseudomonadota</taxon>
        <taxon>Alphaproteobacteria</taxon>
        <taxon>Hyphomicrobiales</taxon>
        <taxon>Beijerinckiaceae</taxon>
        <taxon>Methylocella</taxon>
    </lineage>
</organism>
<dbReference type="Gene3D" id="3.40.50.880">
    <property type="match status" value="1"/>
</dbReference>
<dbReference type="PROSITE" id="PS51273">
    <property type="entry name" value="GATASE_TYPE_1"/>
    <property type="match status" value="1"/>
</dbReference>
<accession>A0A8B6MBI9</accession>
<dbReference type="Pfam" id="PF00117">
    <property type="entry name" value="GATase"/>
    <property type="match status" value="1"/>
</dbReference>
<evidence type="ECO:0000259" key="1">
    <source>
        <dbReference type="Pfam" id="PF00117"/>
    </source>
</evidence>
<dbReference type="PANTHER" id="PTHR42695">
    <property type="entry name" value="GLUTAMINE AMIDOTRANSFERASE YLR126C-RELATED"/>
    <property type="match status" value="1"/>
</dbReference>
<dbReference type="InterPro" id="IPR017926">
    <property type="entry name" value="GATASE"/>
</dbReference>
<dbReference type="InterPro" id="IPR029062">
    <property type="entry name" value="Class_I_gatase-like"/>
</dbReference>
<dbReference type="Proteomes" id="UP000485880">
    <property type="component" value="Unassembled WGS sequence"/>
</dbReference>
<dbReference type="GO" id="GO:0005829">
    <property type="term" value="C:cytosol"/>
    <property type="evidence" value="ECO:0007669"/>
    <property type="project" value="TreeGrafter"/>
</dbReference>
<dbReference type="EMBL" id="CABFMQ020000131">
    <property type="protein sequence ID" value="VTZ52272.1"/>
    <property type="molecule type" value="Genomic_DNA"/>
</dbReference>
<keyword evidence="3" id="KW-1185">Reference proteome</keyword>
<evidence type="ECO:0000313" key="2">
    <source>
        <dbReference type="EMBL" id="VTZ52272.1"/>
    </source>
</evidence>
<comment type="caution">
    <text evidence="2">The sequence shown here is derived from an EMBL/GenBank/DDBJ whole genome shotgun (WGS) entry which is preliminary data.</text>
</comment>
<name>A0A8B6MBI9_METTU</name>
<sequence>MRILVFQHLAVEHPGIFRTLWTEAGHDWETVELDAGETIPALDGFDLLAVMGGPMDVWQERTHPWLVREKAVIRHWVRVLGRPYLGICLGHQLLAAALGGKVSLMARPEVGLAQVDLTPNGQDDPLFQGFAPGFETFQWHGAEVSRLPEGATILAGNSACPAQAIRWGRHAYGLQFHTEVEASAVGEWEQIPEYKESLEKAIGAQNAAALGETIAPKLAAFSASARLISENLGNIVAGAPQRQRV</sequence>
<dbReference type="PANTHER" id="PTHR42695:SF5">
    <property type="entry name" value="GLUTAMINE AMIDOTRANSFERASE YLR126C-RELATED"/>
    <property type="match status" value="1"/>
</dbReference>
<proteinExistence type="predicted"/>
<dbReference type="InterPro" id="IPR044992">
    <property type="entry name" value="ChyE-like"/>
</dbReference>
<dbReference type="RefSeq" id="WP_174513929.1">
    <property type="nucleotide sequence ID" value="NZ_CABFMQ020000131.1"/>
</dbReference>